<protein>
    <submittedName>
        <fullName evidence="13">C2 domain-containing protein-like</fullName>
    </submittedName>
</protein>
<keyword evidence="7" id="KW-0106">Calcium</keyword>
<evidence type="ECO:0000256" key="10">
    <source>
        <dbReference type="ARBA" id="ARBA00023242"/>
    </source>
</evidence>
<keyword evidence="3" id="KW-0343">GTPase activation</keyword>
<comment type="similarity">
    <text evidence="11">Belongs to the plant CAR protein family.</text>
</comment>
<evidence type="ECO:0000256" key="2">
    <source>
        <dbReference type="ARBA" id="ARBA00004236"/>
    </source>
</evidence>
<evidence type="ECO:0000313" key="13">
    <source>
        <dbReference type="EMBL" id="KMZ70108.1"/>
    </source>
</evidence>
<dbReference type="GO" id="GO:0005096">
    <property type="term" value="F:GTPase activator activity"/>
    <property type="evidence" value="ECO:0007669"/>
    <property type="project" value="UniProtKB-KW"/>
</dbReference>
<dbReference type="GO" id="GO:0009738">
    <property type="term" value="P:abscisic acid-activated signaling pathway"/>
    <property type="evidence" value="ECO:0007669"/>
    <property type="project" value="UniProtKB-KW"/>
</dbReference>
<dbReference type="GO" id="GO:0046872">
    <property type="term" value="F:metal ion binding"/>
    <property type="evidence" value="ECO:0007669"/>
    <property type="project" value="UniProtKB-KW"/>
</dbReference>
<feature type="domain" description="C2" evidence="12">
    <location>
        <begin position="1"/>
        <end position="106"/>
    </location>
</feature>
<dbReference type="PANTHER" id="PTHR45933:SF5">
    <property type="entry name" value="PROTEIN C2-DOMAIN ABA-RELATED 4"/>
    <property type="match status" value="1"/>
</dbReference>
<evidence type="ECO:0000313" key="14">
    <source>
        <dbReference type="Proteomes" id="UP000036987"/>
    </source>
</evidence>
<evidence type="ECO:0000256" key="3">
    <source>
        <dbReference type="ARBA" id="ARBA00022468"/>
    </source>
</evidence>
<proteinExistence type="inferred from homology"/>
<dbReference type="InterPro" id="IPR044562">
    <property type="entry name" value="CAR1-11"/>
</dbReference>
<evidence type="ECO:0000256" key="6">
    <source>
        <dbReference type="ARBA" id="ARBA00022723"/>
    </source>
</evidence>
<dbReference type="OrthoDB" id="73919at2759"/>
<dbReference type="GO" id="GO:0005634">
    <property type="term" value="C:nucleus"/>
    <property type="evidence" value="ECO:0007669"/>
    <property type="project" value="UniProtKB-SubCell"/>
</dbReference>
<keyword evidence="4" id="KW-1003">Cell membrane</keyword>
<dbReference type="SMART" id="SM00239">
    <property type="entry name" value="C2"/>
    <property type="match status" value="1"/>
</dbReference>
<dbReference type="SUPFAM" id="SSF49562">
    <property type="entry name" value="C2 domain (Calcium/lipid-binding domain, CaLB)"/>
    <property type="match status" value="1"/>
</dbReference>
<evidence type="ECO:0000256" key="9">
    <source>
        <dbReference type="ARBA" id="ARBA00023136"/>
    </source>
</evidence>
<comment type="caution">
    <text evidence="13">The sequence shown here is derived from an EMBL/GenBank/DDBJ whole genome shotgun (WGS) entry which is preliminary data.</text>
</comment>
<name>A0A0K9PM46_ZOSMR</name>
<gene>
    <name evidence="13" type="ORF">ZOSMA_1G00790</name>
</gene>
<dbReference type="AlphaFoldDB" id="A0A0K9PM46"/>
<accession>A0A0K9PM46</accession>
<evidence type="ECO:0000256" key="7">
    <source>
        <dbReference type="ARBA" id="ARBA00022837"/>
    </source>
</evidence>
<keyword evidence="14" id="KW-1185">Reference proteome</keyword>
<reference evidence="14" key="1">
    <citation type="journal article" date="2016" name="Nature">
        <title>The genome of the seagrass Zostera marina reveals angiosperm adaptation to the sea.</title>
        <authorList>
            <person name="Olsen J.L."/>
            <person name="Rouze P."/>
            <person name="Verhelst B."/>
            <person name="Lin Y.-C."/>
            <person name="Bayer T."/>
            <person name="Collen J."/>
            <person name="Dattolo E."/>
            <person name="De Paoli E."/>
            <person name="Dittami S."/>
            <person name="Maumus F."/>
            <person name="Michel G."/>
            <person name="Kersting A."/>
            <person name="Lauritano C."/>
            <person name="Lohaus R."/>
            <person name="Toepel M."/>
            <person name="Tonon T."/>
            <person name="Vanneste K."/>
            <person name="Amirebrahimi M."/>
            <person name="Brakel J."/>
            <person name="Bostroem C."/>
            <person name="Chovatia M."/>
            <person name="Grimwood J."/>
            <person name="Jenkins J.W."/>
            <person name="Jueterbock A."/>
            <person name="Mraz A."/>
            <person name="Stam W.T."/>
            <person name="Tice H."/>
            <person name="Bornberg-Bauer E."/>
            <person name="Green P.J."/>
            <person name="Pearson G.A."/>
            <person name="Procaccini G."/>
            <person name="Duarte C.M."/>
            <person name="Schmutz J."/>
            <person name="Reusch T.B.H."/>
            <person name="Van de Peer Y."/>
        </authorList>
    </citation>
    <scope>NUCLEOTIDE SEQUENCE [LARGE SCALE GENOMIC DNA]</scope>
    <source>
        <strain evidence="14">cv. Finnish</strain>
    </source>
</reference>
<dbReference type="OMA" id="NPEWNDH"/>
<comment type="subcellular location">
    <subcellularLocation>
        <location evidence="2">Cell membrane</location>
    </subcellularLocation>
    <subcellularLocation>
        <location evidence="1">Nucleus</location>
    </subcellularLocation>
</comment>
<evidence type="ECO:0000256" key="5">
    <source>
        <dbReference type="ARBA" id="ARBA00022682"/>
    </source>
</evidence>
<dbReference type="InterPro" id="IPR000008">
    <property type="entry name" value="C2_dom"/>
</dbReference>
<dbReference type="InterPro" id="IPR035892">
    <property type="entry name" value="C2_domain_sf"/>
</dbReference>
<keyword evidence="8" id="KW-0446">Lipid-binding</keyword>
<dbReference type="PANTHER" id="PTHR45933">
    <property type="entry name" value="PROTEIN C2-DOMAIN ABA-RELATED 4"/>
    <property type="match status" value="1"/>
</dbReference>
<evidence type="ECO:0000256" key="4">
    <source>
        <dbReference type="ARBA" id="ARBA00022475"/>
    </source>
</evidence>
<keyword evidence="5" id="KW-0938">Abscisic acid signaling pathway</keyword>
<dbReference type="PROSITE" id="PS50004">
    <property type="entry name" value="C2"/>
    <property type="match status" value="1"/>
</dbReference>
<keyword evidence="9" id="KW-0472">Membrane</keyword>
<dbReference type="GO" id="GO:0008289">
    <property type="term" value="F:lipid binding"/>
    <property type="evidence" value="ECO:0007669"/>
    <property type="project" value="UniProtKB-KW"/>
</dbReference>
<dbReference type="GO" id="GO:0005886">
    <property type="term" value="C:plasma membrane"/>
    <property type="evidence" value="ECO:0007669"/>
    <property type="project" value="UniProtKB-SubCell"/>
</dbReference>
<dbReference type="Proteomes" id="UP000036987">
    <property type="component" value="Unassembled WGS sequence"/>
</dbReference>
<keyword evidence="10" id="KW-0539">Nucleus</keyword>
<organism evidence="13 14">
    <name type="scientific">Zostera marina</name>
    <name type="common">Eelgrass</name>
    <dbReference type="NCBI Taxonomy" id="29655"/>
    <lineage>
        <taxon>Eukaryota</taxon>
        <taxon>Viridiplantae</taxon>
        <taxon>Streptophyta</taxon>
        <taxon>Embryophyta</taxon>
        <taxon>Tracheophyta</taxon>
        <taxon>Spermatophyta</taxon>
        <taxon>Magnoliopsida</taxon>
        <taxon>Liliopsida</taxon>
        <taxon>Zosteraceae</taxon>
        <taxon>Zostera</taxon>
    </lineage>
</organism>
<dbReference type="Pfam" id="PF00168">
    <property type="entry name" value="C2"/>
    <property type="match status" value="1"/>
</dbReference>
<evidence type="ECO:0000256" key="11">
    <source>
        <dbReference type="ARBA" id="ARBA00024037"/>
    </source>
</evidence>
<evidence type="ECO:0000256" key="1">
    <source>
        <dbReference type="ARBA" id="ARBA00004123"/>
    </source>
</evidence>
<dbReference type="EMBL" id="LFYR01000729">
    <property type="protein sequence ID" value="KMZ70108.1"/>
    <property type="molecule type" value="Genomic_DNA"/>
</dbReference>
<evidence type="ECO:0000256" key="8">
    <source>
        <dbReference type="ARBA" id="ARBA00023121"/>
    </source>
</evidence>
<dbReference type="Gene3D" id="2.60.40.150">
    <property type="entry name" value="C2 domain"/>
    <property type="match status" value="1"/>
</dbReference>
<evidence type="ECO:0000259" key="12">
    <source>
        <dbReference type="PROSITE" id="PS50004"/>
    </source>
</evidence>
<keyword evidence="6" id="KW-0479">Metal-binding</keyword>
<sequence length="163" mass="18544">MFTSKRIRGTLKVKVVRGYNLAVRDIRHSDPYVVVQHAGSKLKTSVIKKNLNPVWNENIDFSIVNPCEPIEIQVLDKDLLSRDETMGDASVDVGLLIQTGYLNPDDTPEGEIVYKVRPDETNNLVETSNLFWADGKVVQDIILRLQNVECGELELQLQWTKCY</sequence>